<reference evidence="3 4" key="1">
    <citation type="journal article" date="2019" name="PLoS Biol.">
        <title>Sex chromosomes control vertical transmission of feminizing Wolbachia symbionts in an isopod.</title>
        <authorList>
            <person name="Becking T."/>
            <person name="Chebbi M.A."/>
            <person name="Giraud I."/>
            <person name="Moumen B."/>
            <person name="Laverre T."/>
            <person name="Caubet Y."/>
            <person name="Peccoud J."/>
            <person name="Gilbert C."/>
            <person name="Cordaux R."/>
        </authorList>
    </citation>
    <scope>NUCLEOTIDE SEQUENCE [LARGE SCALE GENOMIC DNA]</scope>
    <source>
        <strain evidence="3">ANa2</strain>
        <tissue evidence="3">Whole body excluding digestive tract and cuticle</tissue>
    </source>
</reference>
<name>A0A5N5TIU0_9CRUS</name>
<dbReference type="Gene3D" id="4.10.400.10">
    <property type="entry name" value="Low-density Lipoprotein Receptor"/>
    <property type="match status" value="1"/>
</dbReference>
<dbReference type="SUPFAM" id="SSF57424">
    <property type="entry name" value="LDL receptor-like module"/>
    <property type="match status" value="1"/>
</dbReference>
<dbReference type="EMBL" id="SEYY01001974">
    <property type="protein sequence ID" value="KAB7505020.1"/>
    <property type="molecule type" value="Genomic_DNA"/>
</dbReference>
<dbReference type="InterPro" id="IPR002172">
    <property type="entry name" value="LDrepeatLR_classA_rpt"/>
</dbReference>
<keyword evidence="4" id="KW-1185">Reference proteome</keyword>
<dbReference type="CDD" id="cd00112">
    <property type="entry name" value="LDLa"/>
    <property type="match status" value="1"/>
</dbReference>
<comment type="caution">
    <text evidence="2">Lacks conserved residue(s) required for the propagation of feature annotation.</text>
</comment>
<dbReference type="PROSITE" id="PS50068">
    <property type="entry name" value="LDLRA_2"/>
    <property type="match status" value="1"/>
</dbReference>
<dbReference type="OrthoDB" id="2441647at2759"/>
<dbReference type="AlphaFoldDB" id="A0A5N5TIU0"/>
<evidence type="ECO:0000256" key="2">
    <source>
        <dbReference type="PROSITE-ProRule" id="PRU00124"/>
    </source>
</evidence>
<evidence type="ECO:0000313" key="3">
    <source>
        <dbReference type="EMBL" id="KAB7505020.1"/>
    </source>
</evidence>
<dbReference type="Pfam" id="PF00057">
    <property type="entry name" value="Ldl_recept_a"/>
    <property type="match status" value="1"/>
</dbReference>
<evidence type="ECO:0000313" key="4">
    <source>
        <dbReference type="Proteomes" id="UP000326759"/>
    </source>
</evidence>
<keyword evidence="1" id="KW-1015">Disulfide bond</keyword>
<gene>
    <name evidence="3" type="primary">Sgs3_1</name>
    <name evidence="3" type="ORF">Anas_11829</name>
</gene>
<accession>A0A5N5TIU0</accession>
<sequence>MGIKILLDSTKKLNDTNHSCLIFCCGQVENSSQKNKHNQRVGIEFRMKIRGRKVRKKMKSICIAVVIIFANVFGESFLHTCPSGELLCGDRSKCVPTSALCNYVQDCDDLSDEINLKLCKKIREHQSKCDPGMVACDDFTVHRSDTNINGNNNNNNDDYDHYTYSWRRHITTTTTTTTTEAPKLSRYPFLSNQCLDVITACVIGKDCLGNDHISLCQTTWYEAKEICKSIGSELAVVKGFYSLRRIRNFIKTGRTHQFNEGSDGKCVAILSKNFYLFSDQDCNLRFSPLCVKEASTKKESAREASTKEASVMEASTKEAIVMEASTKEASTKEASVMEASTKEAIVMEASTKEAIVMEASTKEAIVRKIRITEANVEPLEVEDATFVYPEPLDYLEVLDAPLQHQLPGGYVYF</sequence>
<dbReference type="CDD" id="cd00037">
    <property type="entry name" value="CLECT"/>
    <property type="match status" value="1"/>
</dbReference>
<proteinExistence type="predicted"/>
<dbReference type="SMART" id="SM00192">
    <property type="entry name" value="LDLa"/>
    <property type="match status" value="1"/>
</dbReference>
<organism evidence="3 4">
    <name type="scientific">Armadillidium nasatum</name>
    <dbReference type="NCBI Taxonomy" id="96803"/>
    <lineage>
        <taxon>Eukaryota</taxon>
        <taxon>Metazoa</taxon>
        <taxon>Ecdysozoa</taxon>
        <taxon>Arthropoda</taxon>
        <taxon>Crustacea</taxon>
        <taxon>Multicrustacea</taxon>
        <taxon>Malacostraca</taxon>
        <taxon>Eumalacostraca</taxon>
        <taxon>Peracarida</taxon>
        <taxon>Isopoda</taxon>
        <taxon>Oniscidea</taxon>
        <taxon>Crinocheta</taxon>
        <taxon>Armadillidiidae</taxon>
        <taxon>Armadillidium</taxon>
    </lineage>
</organism>
<dbReference type="InterPro" id="IPR036055">
    <property type="entry name" value="LDL_receptor-like_sf"/>
</dbReference>
<protein>
    <submittedName>
        <fullName evidence="3">Salivary glue protein Sgs-3</fullName>
    </submittedName>
</protein>
<dbReference type="SUPFAM" id="SSF56436">
    <property type="entry name" value="C-type lectin-like"/>
    <property type="match status" value="1"/>
</dbReference>
<comment type="caution">
    <text evidence="3">The sequence shown here is derived from an EMBL/GenBank/DDBJ whole genome shotgun (WGS) entry which is preliminary data.</text>
</comment>
<dbReference type="Proteomes" id="UP000326759">
    <property type="component" value="Unassembled WGS sequence"/>
</dbReference>
<dbReference type="InterPro" id="IPR016187">
    <property type="entry name" value="CTDL_fold"/>
</dbReference>
<evidence type="ECO:0000256" key="1">
    <source>
        <dbReference type="ARBA" id="ARBA00023157"/>
    </source>
</evidence>